<keyword evidence="4" id="KW-0804">Transcription</keyword>
<protein>
    <submittedName>
        <fullName evidence="7">Ethylene-responsive transcription factor 1b</fullName>
    </submittedName>
</protein>
<dbReference type="PANTHER" id="PTHR31190">
    <property type="entry name" value="DNA-BINDING DOMAIN"/>
    <property type="match status" value="1"/>
</dbReference>
<dbReference type="OrthoDB" id="670255at2759"/>
<dbReference type="InterPro" id="IPR036955">
    <property type="entry name" value="AP2/ERF_dom_sf"/>
</dbReference>
<dbReference type="SUPFAM" id="SSF54171">
    <property type="entry name" value="DNA-binding domain"/>
    <property type="match status" value="1"/>
</dbReference>
<organism evidence="7 8">
    <name type="scientific">Phtheirospermum japonicum</name>
    <dbReference type="NCBI Taxonomy" id="374723"/>
    <lineage>
        <taxon>Eukaryota</taxon>
        <taxon>Viridiplantae</taxon>
        <taxon>Streptophyta</taxon>
        <taxon>Embryophyta</taxon>
        <taxon>Tracheophyta</taxon>
        <taxon>Spermatophyta</taxon>
        <taxon>Magnoliopsida</taxon>
        <taxon>eudicotyledons</taxon>
        <taxon>Gunneridae</taxon>
        <taxon>Pentapetalae</taxon>
        <taxon>asterids</taxon>
        <taxon>lamiids</taxon>
        <taxon>Lamiales</taxon>
        <taxon>Orobanchaceae</taxon>
        <taxon>Orobanchaceae incertae sedis</taxon>
        <taxon>Phtheirospermum</taxon>
    </lineage>
</organism>
<evidence type="ECO:0000313" key="7">
    <source>
        <dbReference type="EMBL" id="GFP98767.1"/>
    </source>
</evidence>
<dbReference type="InterPro" id="IPR044808">
    <property type="entry name" value="ERF_plant"/>
</dbReference>
<evidence type="ECO:0000256" key="3">
    <source>
        <dbReference type="ARBA" id="ARBA00023125"/>
    </source>
</evidence>
<keyword evidence="8" id="KW-1185">Reference proteome</keyword>
<dbReference type="InterPro" id="IPR016177">
    <property type="entry name" value="DNA-bd_dom_sf"/>
</dbReference>
<evidence type="ECO:0000259" key="6">
    <source>
        <dbReference type="PROSITE" id="PS51032"/>
    </source>
</evidence>
<keyword evidence="5" id="KW-0539">Nucleus</keyword>
<proteinExistence type="predicted"/>
<keyword evidence="3" id="KW-0238">DNA-binding</keyword>
<dbReference type="InterPro" id="IPR001471">
    <property type="entry name" value="AP2/ERF_dom"/>
</dbReference>
<gene>
    <name evidence="7" type="ORF">PHJA_002020600</name>
</gene>
<evidence type="ECO:0000256" key="4">
    <source>
        <dbReference type="ARBA" id="ARBA00023163"/>
    </source>
</evidence>
<feature type="domain" description="AP2/ERF" evidence="6">
    <location>
        <begin position="39"/>
        <end position="69"/>
    </location>
</feature>
<dbReference type="EMBL" id="BMAC01000542">
    <property type="protein sequence ID" value="GFP98767.1"/>
    <property type="molecule type" value="Genomic_DNA"/>
</dbReference>
<dbReference type="GO" id="GO:0005634">
    <property type="term" value="C:nucleus"/>
    <property type="evidence" value="ECO:0007669"/>
    <property type="project" value="UniProtKB-SubCell"/>
</dbReference>
<dbReference type="PROSITE" id="PS51032">
    <property type="entry name" value="AP2_ERF"/>
    <property type="match status" value="1"/>
</dbReference>
<comment type="caution">
    <text evidence="7">The sequence shown here is derived from an EMBL/GenBank/DDBJ whole genome shotgun (WGS) entry which is preliminary data.</text>
</comment>
<dbReference type="GO" id="GO:0003700">
    <property type="term" value="F:DNA-binding transcription factor activity"/>
    <property type="evidence" value="ECO:0007669"/>
    <property type="project" value="InterPro"/>
</dbReference>
<dbReference type="AlphaFoldDB" id="A0A830CDF8"/>
<sequence length="69" mass="7979">MFLFGVLAEADRQSQTRDNEEVNSSLAEGKVVKPANEKPYRGVRWRSWGKFAAEIRDLTRNGVRVWLLE</sequence>
<comment type="subcellular location">
    <subcellularLocation>
        <location evidence="1">Nucleus</location>
    </subcellularLocation>
</comment>
<evidence type="ECO:0000256" key="1">
    <source>
        <dbReference type="ARBA" id="ARBA00004123"/>
    </source>
</evidence>
<evidence type="ECO:0000313" key="8">
    <source>
        <dbReference type="Proteomes" id="UP000653305"/>
    </source>
</evidence>
<dbReference type="GO" id="GO:0009873">
    <property type="term" value="P:ethylene-activated signaling pathway"/>
    <property type="evidence" value="ECO:0007669"/>
    <property type="project" value="InterPro"/>
</dbReference>
<dbReference type="GO" id="GO:0003677">
    <property type="term" value="F:DNA binding"/>
    <property type="evidence" value="ECO:0007669"/>
    <property type="project" value="UniProtKB-KW"/>
</dbReference>
<evidence type="ECO:0000256" key="2">
    <source>
        <dbReference type="ARBA" id="ARBA00023015"/>
    </source>
</evidence>
<accession>A0A830CDF8</accession>
<dbReference type="Gene3D" id="3.30.730.10">
    <property type="entry name" value="AP2/ERF domain"/>
    <property type="match status" value="1"/>
</dbReference>
<reference evidence="7" key="1">
    <citation type="submission" date="2020-07" db="EMBL/GenBank/DDBJ databases">
        <title>Ethylene signaling mediates host invasion by parasitic plants.</title>
        <authorList>
            <person name="Yoshida S."/>
        </authorList>
    </citation>
    <scope>NUCLEOTIDE SEQUENCE</scope>
    <source>
        <strain evidence="7">Okayama</strain>
    </source>
</reference>
<evidence type="ECO:0000256" key="5">
    <source>
        <dbReference type="ARBA" id="ARBA00023242"/>
    </source>
</evidence>
<dbReference type="Proteomes" id="UP000653305">
    <property type="component" value="Unassembled WGS sequence"/>
</dbReference>
<name>A0A830CDF8_9LAMI</name>
<keyword evidence="2" id="KW-0805">Transcription regulation</keyword>